<proteinExistence type="predicted"/>
<evidence type="ECO:0000313" key="5">
    <source>
        <dbReference type="EMBL" id="CAH0375195.1"/>
    </source>
</evidence>
<feature type="signal peptide" evidence="3">
    <location>
        <begin position="1"/>
        <end position="16"/>
    </location>
</feature>
<sequence length="1624" mass="170661">MIRTVLAAAVARAALADLHALAPATREEHRPAVKRSAERAAKASRLLADHGHLLPPALRQKGQDILNEHEFRLHVALDSANPGLALAAIEKKESGYLKAFAKLGGDNAVSKARKLPKDDERTKFRATRVVLREATGIDAEEPVWGAPFRALEALFGDGHAPMEALGVSAKFFEDGRSLTKRYHVALQPPCDCWTFGRAAVVEQARGVAESLKAPPLVDTWLDAIAADDTGKLPSIGFGVSADDGACKLYVLNFGGHELPTLPLVDSLPPTARKPDRASSVMVSVEWKFGDAKTQLRQYAVEASADDVSVARHTQGERFAGDELVAALDRAFGVKQSEDIAVTAPFQYDKATTPPVAAAPLAKSGLKLKNGGDLDANADADAKLAALLNNAPGAEAWLARSRVVRHAVSNVQFGEGFVTLYRHPTVFGFVDPSSSPQHLALRNALAKRTRATRRRLDDMTACDLAEETFMDNMIWGGESECKDDKEAFPGMCPASCQADIEDLIAACDECALTDAVCDATVDTDLYPSLAGELRFEYKAPVVMAGGDMDDDCYKYLDENEDEEGLEGQLEDDMQCLDRDEPDFDCWVEDHENGDGTATIGCEGCSSDGTQSGFEAAMATFFQNLVASTGGPCSFDASASLVALGGASGSPTNSKYSDLDSELVPDDMKVRFPYGDNGLFDVMSLWGPEGCRYPYYGYLPDAPLCDECSSMFEAKEDILKGLWDGPCNSEDPPGDDDSLPLPPNYPGCGCDCADFLRRDLSTCSSDSCVNVAQEYASPNTVCSGSDVSWDTTSSADGCADTYGDGSFASIWGDACLDDDGEVQGASEQCYETLDDLQPTFRPTTLMPCPDEESAYLTCVNAAAQNGVDASAGLGWGCCDQDAVDGGSFPSTCVGMQTYSEFQDACGDPAPECAAEWSTYIECVYAEVVDVINGDLTGAAPLNCDLSCTLDPTPAPSHHPTPPPSVRPTPRPTPVPSRRPTPRPSVRATPRPTPVPSRRPTPRPSARPTLRPTPAPSPRPTPRPSARPTLRPTPAPSPRPTPRPSARPTQRPTPRPTPIPSPLPTSRPTLRPTPGPTPLPGNPTQRPTPQPTPRPTPRPTQRPTQRPTPRPSQPPSPRPSPAPTPAPTPSPSPAQTVVEVASSVSLEGVVADEFNADEDMKEAFAQSIIDSSDGVFDEVVDVEAVVRRRRLQAEYPPSPAPTREADRTLAPTRAAAGLADVSYTGVARVDGTEDAEAVSTDLLEKAAAALTTAVDDGSFLTKLRTNAAERSPEAAAAFNAITLDETATRAHIGRASRVFVVTTPEPTAAPTPKPLSLPTPKPTPAPTPRPSLTMSPVSLVSGGGSGSGSGAAGPDAATAGGAAAGALVLLLAAAGAFFFYRRNTAAKKSQDVEANANGVCDEAGGLEAPPQTALITSKVDEPPPPPAPGLLARALSRRGSDAAAAAPTTTVRGKKKRGPVKGATAKADSKIRMVYAPMRTWYGAPARRALRQRHGTYPATPEALANWKSFGAVTTAFLDDQDVASTGAPAASAAEPPAAAPPAAAPVTAPWAPPAPEARGWFGWGAGGDPASPSPPLEGVLVTPPTAVPVTASVVASSAPRNFCPTCGNRLADGANFCMACGRSVSS</sequence>
<feature type="transmembrane region" description="Helical" evidence="2">
    <location>
        <begin position="1356"/>
        <end position="1377"/>
    </location>
</feature>
<dbReference type="Pfam" id="PF13240">
    <property type="entry name" value="Zn_Ribbon_1"/>
    <property type="match status" value="1"/>
</dbReference>
<feature type="compositionally biased region" description="Low complexity" evidence="1">
    <location>
        <begin position="1524"/>
        <end position="1534"/>
    </location>
</feature>
<feature type="compositionally biased region" description="Pro residues" evidence="1">
    <location>
        <begin position="1304"/>
        <end position="1326"/>
    </location>
</feature>
<dbReference type="Proteomes" id="UP000789595">
    <property type="component" value="Unassembled WGS sequence"/>
</dbReference>
<keyword evidence="2" id="KW-0812">Transmembrane</keyword>
<evidence type="ECO:0000256" key="1">
    <source>
        <dbReference type="SAM" id="MobiDB-lite"/>
    </source>
</evidence>
<dbReference type="InterPro" id="IPR026870">
    <property type="entry name" value="Zinc_ribbon_dom"/>
</dbReference>
<feature type="region of interest" description="Disordered" evidence="1">
    <location>
        <begin position="1300"/>
        <end position="1355"/>
    </location>
</feature>
<feature type="compositionally biased region" description="Pro residues" evidence="1">
    <location>
        <begin position="950"/>
        <end position="980"/>
    </location>
</feature>
<name>A0A8J2WPI6_9STRA</name>
<dbReference type="PANTHER" id="PTHR48148">
    <property type="entry name" value="KERATINOCYTE PROLINE-RICH PROTEIN"/>
    <property type="match status" value="1"/>
</dbReference>
<feature type="region of interest" description="Disordered" evidence="1">
    <location>
        <begin position="1524"/>
        <end position="1549"/>
    </location>
</feature>
<keyword evidence="3" id="KW-0732">Signal</keyword>
<evidence type="ECO:0000259" key="4">
    <source>
        <dbReference type="Pfam" id="PF13240"/>
    </source>
</evidence>
<protein>
    <recommendedName>
        <fullName evidence="4">Zinc-ribbon domain-containing protein</fullName>
    </recommendedName>
</protein>
<comment type="caution">
    <text evidence="5">The sequence shown here is derived from an EMBL/GenBank/DDBJ whole genome shotgun (WGS) entry which is preliminary data.</text>
</comment>
<keyword evidence="2" id="KW-1133">Transmembrane helix</keyword>
<evidence type="ECO:0000256" key="3">
    <source>
        <dbReference type="SAM" id="SignalP"/>
    </source>
</evidence>
<evidence type="ECO:0000256" key="2">
    <source>
        <dbReference type="SAM" id="Phobius"/>
    </source>
</evidence>
<gene>
    <name evidence="5" type="ORF">PECAL_4P25210</name>
</gene>
<feature type="region of interest" description="Disordered" evidence="1">
    <location>
        <begin position="950"/>
        <end position="1133"/>
    </location>
</feature>
<feature type="region of interest" description="Disordered" evidence="1">
    <location>
        <begin position="1436"/>
        <end position="1460"/>
    </location>
</feature>
<dbReference type="PANTHER" id="PTHR48148:SF2">
    <property type="entry name" value="PA14 DOMAIN-CONTAINING PROTEIN"/>
    <property type="match status" value="1"/>
</dbReference>
<evidence type="ECO:0000313" key="6">
    <source>
        <dbReference type="Proteomes" id="UP000789595"/>
    </source>
</evidence>
<feature type="compositionally biased region" description="Pro residues" evidence="1">
    <location>
        <begin position="988"/>
        <end position="1129"/>
    </location>
</feature>
<keyword evidence="2" id="KW-0472">Membrane</keyword>
<accession>A0A8J2WPI6</accession>
<feature type="compositionally biased region" description="Low complexity" evidence="1">
    <location>
        <begin position="1327"/>
        <end position="1337"/>
    </location>
</feature>
<reference evidence="5" key="1">
    <citation type="submission" date="2021-11" db="EMBL/GenBank/DDBJ databases">
        <authorList>
            <consortium name="Genoscope - CEA"/>
            <person name="William W."/>
        </authorList>
    </citation>
    <scope>NUCLEOTIDE SEQUENCE</scope>
</reference>
<feature type="domain" description="Zinc-ribbon" evidence="4">
    <location>
        <begin position="1600"/>
        <end position="1621"/>
    </location>
</feature>
<feature type="chain" id="PRO_5035240437" description="Zinc-ribbon domain-containing protein" evidence="3">
    <location>
        <begin position="17"/>
        <end position="1624"/>
    </location>
</feature>
<keyword evidence="6" id="KW-1185">Reference proteome</keyword>
<organism evidence="5 6">
    <name type="scientific">Pelagomonas calceolata</name>
    <dbReference type="NCBI Taxonomy" id="35677"/>
    <lineage>
        <taxon>Eukaryota</taxon>
        <taxon>Sar</taxon>
        <taxon>Stramenopiles</taxon>
        <taxon>Ochrophyta</taxon>
        <taxon>Pelagophyceae</taxon>
        <taxon>Pelagomonadales</taxon>
        <taxon>Pelagomonadaceae</taxon>
        <taxon>Pelagomonas</taxon>
    </lineage>
</organism>
<feature type="compositionally biased region" description="Gly residues" evidence="1">
    <location>
        <begin position="1338"/>
        <end position="1348"/>
    </location>
</feature>
<dbReference type="EMBL" id="CAKKNE010000004">
    <property type="protein sequence ID" value="CAH0375195.1"/>
    <property type="molecule type" value="Genomic_DNA"/>
</dbReference>